<gene>
    <name evidence="2" type="ORF">NVS89_07195</name>
</gene>
<feature type="region of interest" description="Disordered" evidence="1">
    <location>
        <begin position="77"/>
        <end position="155"/>
    </location>
</feature>
<name>A0A9X2PA39_9HYPH</name>
<dbReference type="InterPro" id="IPR018648">
    <property type="entry name" value="DUF2076"/>
</dbReference>
<evidence type="ECO:0000256" key="1">
    <source>
        <dbReference type="SAM" id="MobiDB-lite"/>
    </source>
</evidence>
<feature type="compositionally biased region" description="Gly residues" evidence="1">
    <location>
        <begin position="257"/>
        <end position="269"/>
    </location>
</feature>
<keyword evidence="3" id="KW-1185">Reference proteome</keyword>
<reference evidence="2" key="1">
    <citation type="submission" date="2022-08" db="EMBL/GenBank/DDBJ databases">
        <authorList>
            <person name="Li F."/>
        </authorList>
    </citation>
    <scope>NUCLEOTIDE SEQUENCE</scope>
    <source>
        <strain evidence="2">MQZ15Z-1</strain>
    </source>
</reference>
<comment type="caution">
    <text evidence="2">The sequence shown here is derived from an EMBL/GenBank/DDBJ whole genome shotgun (WGS) entry which is preliminary data.</text>
</comment>
<dbReference type="Proteomes" id="UP001151088">
    <property type="component" value="Unassembled WGS sequence"/>
</dbReference>
<feature type="compositionally biased region" description="Low complexity" evidence="1">
    <location>
        <begin position="206"/>
        <end position="235"/>
    </location>
</feature>
<sequence>MNEQDRQAIDGLFARLAEAEQRSGPRDGEAEGFIAERVAGQPAAPYLMAQTIVMQDYALQQAQARIEALERQAAELERQAAETAQQAPASGGFLGGLFGSSQPPQRRGSVPAMPRAATPAAVPAGPGPSGNWGPSAGGPPQGAQPGMNAGAGAGMQQGFGARPGFGGGGGFLAGAAQTAMGVAGGVLLGHAIAGMFGGSEAQAAEAPADTSAAADTSQETGADASAQDAAAQDASYEPDQSADAGYDDISASDEGGWFDGGGFFGDGEI</sequence>
<feature type="compositionally biased region" description="Gly residues" evidence="1">
    <location>
        <begin position="127"/>
        <end position="140"/>
    </location>
</feature>
<dbReference type="Pfam" id="PF09849">
    <property type="entry name" value="DUF2076"/>
    <property type="match status" value="1"/>
</dbReference>
<protein>
    <submittedName>
        <fullName evidence="2">DUF2076 domain-containing protein</fullName>
    </submittedName>
</protein>
<accession>A0A9X2PA39</accession>
<organism evidence="2 3">
    <name type="scientific">Ancylobacter mangrovi</name>
    <dbReference type="NCBI Taxonomy" id="2972472"/>
    <lineage>
        <taxon>Bacteria</taxon>
        <taxon>Pseudomonadati</taxon>
        <taxon>Pseudomonadota</taxon>
        <taxon>Alphaproteobacteria</taxon>
        <taxon>Hyphomicrobiales</taxon>
        <taxon>Xanthobacteraceae</taxon>
        <taxon>Ancylobacter</taxon>
    </lineage>
</organism>
<dbReference type="EMBL" id="JANTHZ010000002">
    <property type="protein sequence ID" value="MCS0494879.1"/>
    <property type="molecule type" value="Genomic_DNA"/>
</dbReference>
<dbReference type="AlphaFoldDB" id="A0A9X2PA39"/>
<feature type="region of interest" description="Disordered" evidence="1">
    <location>
        <begin position="206"/>
        <end position="269"/>
    </location>
</feature>
<dbReference type="RefSeq" id="WP_258731919.1">
    <property type="nucleotide sequence ID" value="NZ_JANTHZ010000002.1"/>
</dbReference>
<feature type="compositionally biased region" description="Low complexity" evidence="1">
    <location>
        <begin position="81"/>
        <end position="91"/>
    </location>
</feature>
<evidence type="ECO:0000313" key="2">
    <source>
        <dbReference type="EMBL" id="MCS0494879.1"/>
    </source>
</evidence>
<feature type="compositionally biased region" description="Low complexity" evidence="1">
    <location>
        <begin position="111"/>
        <end position="124"/>
    </location>
</feature>
<evidence type="ECO:0000313" key="3">
    <source>
        <dbReference type="Proteomes" id="UP001151088"/>
    </source>
</evidence>
<proteinExistence type="predicted"/>